<dbReference type="InterPro" id="IPR033540">
    <property type="entry name" value="MALT1_IG-like_dom_sf"/>
</dbReference>
<dbReference type="PROSITE" id="PS50208">
    <property type="entry name" value="CASPASE_P20"/>
    <property type="match status" value="1"/>
</dbReference>
<evidence type="ECO:0000259" key="2">
    <source>
        <dbReference type="PROSITE" id="PS50835"/>
    </source>
</evidence>
<evidence type="ECO:0000313" key="4">
    <source>
        <dbReference type="Proteomes" id="UP001159405"/>
    </source>
</evidence>
<dbReference type="SUPFAM" id="SSF47986">
    <property type="entry name" value="DEATH domain"/>
    <property type="match status" value="1"/>
</dbReference>
<dbReference type="InterPro" id="IPR011600">
    <property type="entry name" value="Pept_C14_caspase"/>
</dbReference>
<accession>A0ABN8P773</accession>
<dbReference type="SUPFAM" id="SSF48726">
    <property type="entry name" value="Immunoglobulin"/>
    <property type="match status" value="2"/>
</dbReference>
<dbReference type="InterPro" id="IPR003598">
    <property type="entry name" value="Ig_sub2"/>
</dbReference>
<dbReference type="Proteomes" id="UP001159405">
    <property type="component" value="Unassembled WGS sequence"/>
</dbReference>
<gene>
    <name evidence="3" type="ORF">PLOB_00038463</name>
</gene>
<dbReference type="PROSITE" id="PS50835">
    <property type="entry name" value="IG_LIKE"/>
    <property type="match status" value="2"/>
</dbReference>
<dbReference type="Gene3D" id="2.60.40.10">
    <property type="entry name" value="Immunoglobulins"/>
    <property type="match status" value="2"/>
</dbReference>
<protein>
    <recommendedName>
        <fullName evidence="5">Mucosa-associated lymphoid tissue lymphoma translocation protein 1</fullName>
    </recommendedName>
</protein>
<dbReference type="SMART" id="SM00408">
    <property type="entry name" value="IGc2"/>
    <property type="match status" value="2"/>
</dbReference>
<proteinExistence type="predicted"/>
<dbReference type="InterPro" id="IPR003599">
    <property type="entry name" value="Ig_sub"/>
</dbReference>
<evidence type="ECO:0000313" key="3">
    <source>
        <dbReference type="EMBL" id="CAH3136040.1"/>
    </source>
</evidence>
<dbReference type="InterPro" id="IPR029030">
    <property type="entry name" value="Caspase-like_dom_sf"/>
</dbReference>
<dbReference type="Pfam" id="PF18703">
    <property type="entry name" value="MALT1_Ig"/>
    <property type="match status" value="1"/>
</dbReference>
<dbReference type="InterPro" id="IPR013783">
    <property type="entry name" value="Ig-like_fold"/>
</dbReference>
<dbReference type="InterPro" id="IPR052039">
    <property type="entry name" value="Caspase-related_regulators"/>
</dbReference>
<dbReference type="PANTHER" id="PTHR22576">
    <property type="entry name" value="MUCOSA ASSOCIATED LYMPHOID TISSUE LYMPHOMA TRANSLOCATION PROTEIN 1/PARACASPASE"/>
    <property type="match status" value="1"/>
</dbReference>
<dbReference type="Gene3D" id="2.60.40.3360">
    <property type="match status" value="1"/>
</dbReference>
<dbReference type="EMBL" id="CALNXK010000057">
    <property type="protein sequence ID" value="CAH3136040.1"/>
    <property type="molecule type" value="Genomic_DNA"/>
</dbReference>
<sequence length="697" mass="77671">MGERYIGDLPDDTKKKVAAVLDAYDPPNWRSLINVIRHNVPSCSNAFIDKWSAKVGMEGLLPGGSPTLKLLSDLENLGRGSATTVGELVNWINSMGGNTSRVQTIVNILTGAPVIKQNIPEEVQAALGQDVRVHCEASGKPPLYFQWFKKRNELQGQVTNTLSLQNVSPDDEGFYVCRVANSLGVVFTGWTKVTIDRHPSAYNYRQFDFPIITCQSEPTIRVAFGSRLRLYCDGVGVPAPSFQWYKNNAPVEGATFRELTKLSVTSEDQGNYFCKVYNSAGEVSSDLIQVIVAPAGTIKLLEDLIFVCFHLFTVANKVALLIGNMDYQHGHQLGQLFHPINDVCGLMGSLLNMNGFKVLTLVNLTLKEMREALRQFCRLLVEDTFALFYFAGHGFERGGLSYLMPVDATDSYRSSENMASSEVLVAMQETNAKLHVVLLDCCRTEPDNVPNNRLLLQGGDLQAIKKPNVVLTFGCCSQSYVYESRDEKNGFFAKHLLKNLTDEHKNKSIEEVLLGVSRGIDEENLVDPSTHQKQIVNRITTLVKPMSLWCPVDSSFMNPATVAATNKWQSAHEIPTEPVMVFQDDNNRVKVVLNFNAEVSNVLIVNARALGDAEKDCSVTFDMCGVVSGCKVERNSIVGKKCRPFEATLKVKDLQRLKEPLVLKLTVMCTVRDERKQISVTYKMEEKPLYAKLVTRW</sequence>
<dbReference type="InterPro" id="IPR036179">
    <property type="entry name" value="Ig-like_dom_sf"/>
</dbReference>
<keyword evidence="4" id="KW-1185">Reference proteome</keyword>
<dbReference type="InterPro" id="IPR041077">
    <property type="entry name" value="MALT1_Ig"/>
</dbReference>
<dbReference type="PANTHER" id="PTHR22576:SF37">
    <property type="entry name" value="MUCOSA-ASSOCIATED LYMPHOID TISSUE LYMPHOMA TRANSLOCATION PROTEIN 1"/>
    <property type="match status" value="1"/>
</dbReference>
<organism evidence="3 4">
    <name type="scientific">Porites lobata</name>
    <dbReference type="NCBI Taxonomy" id="104759"/>
    <lineage>
        <taxon>Eukaryota</taxon>
        <taxon>Metazoa</taxon>
        <taxon>Cnidaria</taxon>
        <taxon>Anthozoa</taxon>
        <taxon>Hexacorallia</taxon>
        <taxon>Scleractinia</taxon>
        <taxon>Fungiina</taxon>
        <taxon>Poritidae</taxon>
        <taxon>Porites</taxon>
    </lineage>
</organism>
<name>A0ABN8P773_9CNID</name>
<dbReference type="Pfam" id="PF13927">
    <property type="entry name" value="Ig_3"/>
    <property type="match status" value="1"/>
</dbReference>
<dbReference type="SUPFAM" id="SSF52129">
    <property type="entry name" value="Caspase-like"/>
    <property type="match status" value="1"/>
</dbReference>
<dbReference type="InterPro" id="IPR011029">
    <property type="entry name" value="DEATH-like_dom_sf"/>
</dbReference>
<dbReference type="Gene3D" id="3.40.50.1460">
    <property type="match status" value="1"/>
</dbReference>
<dbReference type="SMART" id="SM00409">
    <property type="entry name" value="IG"/>
    <property type="match status" value="2"/>
</dbReference>
<feature type="domain" description="Ig-like" evidence="2">
    <location>
        <begin position="113"/>
        <end position="188"/>
    </location>
</feature>
<dbReference type="Pfam" id="PF13895">
    <property type="entry name" value="Ig_2"/>
    <property type="match status" value="1"/>
</dbReference>
<dbReference type="InterPro" id="IPR007110">
    <property type="entry name" value="Ig-like_dom"/>
</dbReference>
<dbReference type="Gene3D" id="1.10.533.10">
    <property type="entry name" value="Death Domain, Fas"/>
    <property type="match status" value="1"/>
</dbReference>
<evidence type="ECO:0008006" key="5">
    <source>
        <dbReference type="Google" id="ProtNLM"/>
    </source>
</evidence>
<dbReference type="Pfam" id="PF00656">
    <property type="entry name" value="Peptidase_C14"/>
    <property type="match status" value="1"/>
</dbReference>
<reference evidence="3 4" key="1">
    <citation type="submission" date="2022-05" db="EMBL/GenBank/DDBJ databases">
        <authorList>
            <consortium name="Genoscope - CEA"/>
            <person name="William W."/>
        </authorList>
    </citation>
    <scope>NUCLEOTIDE SEQUENCE [LARGE SCALE GENOMIC DNA]</scope>
</reference>
<feature type="domain" description="Caspase family p20" evidence="1">
    <location>
        <begin position="315"/>
        <end position="446"/>
    </location>
</feature>
<comment type="caution">
    <text evidence="3">The sequence shown here is derived from an EMBL/GenBank/DDBJ whole genome shotgun (WGS) entry which is preliminary data.</text>
</comment>
<evidence type="ECO:0000259" key="1">
    <source>
        <dbReference type="PROSITE" id="PS50208"/>
    </source>
</evidence>
<dbReference type="InterPro" id="IPR001309">
    <property type="entry name" value="Pept_C14_p20"/>
</dbReference>
<feature type="domain" description="Ig-like" evidence="2">
    <location>
        <begin position="210"/>
        <end position="284"/>
    </location>
</feature>